<feature type="signal peptide" evidence="4">
    <location>
        <begin position="1"/>
        <end position="29"/>
    </location>
</feature>
<dbReference type="Proteomes" id="UP001280121">
    <property type="component" value="Unassembled WGS sequence"/>
</dbReference>
<keyword evidence="1 4" id="KW-0732">Signal</keyword>
<feature type="domain" description="Apple" evidence="6">
    <location>
        <begin position="357"/>
        <end position="436"/>
    </location>
</feature>
<evidence type="ECO:0000256" key="4">
    <source>
        <dbReference type="SAM" id="SignalP"/>
    </source>
</evidence>
<evidence type="ECO:0000256" key="2">
    <source>
        <dbReference type="ARBA" id="ARBA00023157"/>
    </source>
</evidence>
<dbReference type="InterPro" id="IPR001480">
    <property type="entry name" value="Bulb-type_lectin_dom"/>
</dbReference>
<dbReference type="PANTHER" id="PTHR32444">
    <property type="entry name" value="BULB-TYPE LECTIN DOMAIN-CONTAINING PROTEIN"/>
    <property type="match status" value="1"/>
</dbReference>
<feature type="domain" description="Bulb-type lectin" evidence="5">
    <location>
        <begin position="34"/>
        <end position="165"/>
    </location>
</feature>
<dbReference type="AlphaFoldDB" id="A0AAD9TNI5"/>
<dbReference type="CDD" id="cd00028">
    <property type="entry name" value="B_lectin"/>
    <property type="match status" value="1"/>
</dbReference>
<gene>
    <name evidence="7" type="ORF">Ddye_026580</name>
</gene>
<evidence type="ECO:0000259" key="6">
    <source>
        <dbReference type="PROSITE" id="PS50948"/>
    </source>
</evidence>
<dbReference type="PIRSF" id="PIRSF002686">
    <property type="entry name" value="SLG"/>
    <property type="match status" value="1"/>
</dbReference>
<evidence type="ECO:0000313" key="7">
    <source>
        <dbReference type="EMBL" id="KAK2638785.1"/>
    </source>
</evidence>
<organism evidence="7 8">
    <name type="scientific">Dipteronia dyeriana</name>
    <dbReference type="NCBI Taxonomy" id="168575"/>
    <lineage>
        <taxon>Eukaryota</taxon>
        <taxon>Viridiplantae</taxon>
        <taxon>Streptophyta</taxon>
        <taxon>Embryophyta</taxon>
        <taxon>Tracheophyta</taxon>
        <taxon>Spermatophyta</taxon>
        <taxon>Magnoliopsida</taxon>
        <taxon>eudicotyledons</taxon>
        <taxon>Gunneridae</taxon>
        <taxon>Pentapetalae</taxon>
        <taxon>rosids</taxon>
        <taxon>malvids</taxon>
        <taxon>Sapindales</taxon>
        <taxon>Sapindaceae</taxon>
        <taxon>Hippocastanoideae</taxon>
        <taxon>Acereae</taxon>
        <taxon>Dipteronia</taxon>
    </lineage>
</organism>
<comment type="caution">
    <text evidence="7">The sequence shown here is derived from an EMBL/GenBank/DDBJ whole genome shotgun (WGS) entry which is preliminary data.</text>
</comment>
<protein>
    <recommendedName>
        <fullName evidence="9">Bulb-type lectin domain-containing protein</fullName>
    </recommendedName>
</protein>
<feature type="chain" id="PRO_5042050406" description="Bulb-type lectin domain-containing protein" evidence="4">
    <location>
        <begin position="30"/>
        <end position="437"/>
    </location>
</feature>
<dbReference type="InterPro" id="IPR035446">
    <property type="entry name" value="SLSG/EP1"/>
</dbReference>
<dbReference type="Gene3D" id="2.90.10.10">
    <property type="entry name" value="Bulb-type lectin domain"/>
    <property type="match status" value="1"/>
</dbReference>
<dbReference type="InterPro" id="IPR003609">
    <property type="entry name" value="Pan_app"/>
</dbReference>
<dbReference type="Pfam" id="PF01453">
    <property type="entry name" value="B_lectin"/>
    <property type="match status" value="1"/>
</dbReference>
<name>A0AAD9TNI5_9ROSI</name>
<dbReference type="InterPro" id="IPR036426">
    <property type="entry name" value="Bulb-type_lectin_dom_sf"/>
</dbReference>
<evidence type="ECO:0008006" key="9">
    <source>
        <dbReference type="Google" id="ProtNLM"/>
    </source>
</evidence>
<dbReference type="PROSITE" id="PS50948">
    <property type="entry name" value="PAN"/>
    <property type="match status" value="1"/>
</dbReference>
<dbReference type="SMART" id="SM00108">
    <property type="entry name" value="B_lectin"/>
    <property type="match status" value="1"/>
</dbReference>
<dbReference type="CDD" id="cd01098">
    <property type="entry name" value="PAN_AP_plant"/>
    <property type="match status" value="1"/>
</dbReference>
<evidence type="ECO:0000256" key="1">
    <source>
        <dbReference type="ARBA" id="ARBA00022729"/>
    </source>
</evidence>
<evidence type="ECO:0000313" key="8">
    <source>
        <dbReference type="Proteomes" id="UP001280121"/>
    </source>
</evidence>
<evidence type="ECO:0000256" key="3">
    <source>
        <dbReference type="ARBA" id="ARBA00023180"/>
    </source>
</evidence>
<dbReference type="PANTHER" id="PTHR32444:SF10">
    <property type="entry name" value="CURCULIN-LIKE (MANNOSE-BINDING) LECTIN FAMILY PROTEIN-RELATED"/>
    <property type="match status" value="1"/>
</dbReference>
<dbReference type="PROSITE" id="PS50927">
    <property type="entry name" value="BULB_LECTIN"/>
    <property type="match status" value="1"/>
</dbReference>
<evidence type="ECO:0000259" key="5">
    <source>
        <dbReference type="PROSITE" id="PS50927"/>
    </source>
</evidence>
<keyword evidence="8" id="KW-1185">Reference proteome</keyword>
<sequence>MTSNSSFMMSFLTFFFFFSSLFLISNVRASVPPSETFKYVNKGEFGPYINEYGADYRVFGFFSSPFQLCFYNTTPNAFTLALRMGIQRTEPLYRFVWEANRGKPVRENATLSLGTEGNLVLAEADGTVVWQTNTANKGVVGCKLLSNGNFVLYDSKDIFVWQSFDYPTDTLLVGQSLRVGSVTKLVSRKSDRENVDGTYSFVMEPKQLAMYRKINSSPRSVLYYSTLQTNGKDTIEYVKFKSDPETDEGFAYKLTLDSVGGTLILARPKYNGTSSFLRLGMDGNLVVYTYYDKVSWGGYEKTFSLFDRDSIWETECQLPERCGKFGVCEDNQCVACPSEKGLLGWSKSCEPNKLTSCAAKDFHYYKVEGLDHYMSKYTRGSGPVKVEDCGKKCTSDCKCLGFFYNQDTSRCWIAYDLMTLTKVSNSTHLGFIKVPNK</sequence>
<dbReference type="GO" id="GO:0009505">
    <property type="term" value="C:plant-type cell wall"/>
    <property type="evidence" value="ECO:0007669"/>
    <property type="project" value="TreeGrafter"/>
</dbReference>
<proteinExistence type="predicted"/>
<accession>A0AAD9TNI5</accession>
<dbReference type="SUPFAM" id="SSF51110">
    <property type="entry name" value="alpha-D-mannose-specific plant lectins"/>
    <property type="match status" value="1"/>
</dbReference>
<keyword evidence="3" id="KW-0325">Glycoprotein</keyword>
<keyword evidence="2" id="KW-1015">Disulfide bond</keyword>
<dbReference type="EMBL" id="JANJYI010000008">
    <property type="protein sequence ID" value="KAK2638785.1"/>
    <property type="molecule type" value="Genomic_DNA"/>
</dbReference>
<reference evidence="7" key="1">
    <citation type="journal article" date="2023" name="Plant J.">
        <title>Genome sequences and population genomics provide insights into the demographic history, inbreeding, and mutation load of two 'living fossil' tree species of Dipteronia.</title>
        <authorList>
            <person name="Feng Y."/>
            <person name="Comes H.P."/>
            <person name="Chen J."/>
            <person name="Zhu S."/>
            <person name="Lu R."/>
            <person name="Zhang X."/>
            <person name="Li P."/>
            <person name="Qiu J."/>
            <person name="Olsen K.M."/>
            <person name="Qiu Y."/>
        </authorList>
    </citation>
    <scope>NUCLEOTIDE SEQUENCE</scope>
    <source>
        <strain evidence="7">KIB01</strain>
    </source>
</reference>